<dbReference type="Gene3D" id="3.40.50.150">
    <property type="entry name" value="Vaccinia Virus protein VP39"/>
    <property type="match status" value="1"/>
</dbReference>
<dbReference type="GO" id="GO:0032259">
    <property type="term" value="P:methylation"/>
    <property type="evidence" value="ECO:0007669"/>
    <property type="project" value="UniProtKB-KW"/>
</dbReference>
<comment type="caution">
    <text evidence="2">The sequence shown here is derived from an EMBL/GenBank/DDBJ whole genome shotgun (WGS) entry which is preliminary data.</text>
</comment>
<evidence type="ECO:0000256" key="1">
    <source>
        <dbReference type="SAM" id="MobiDB-lite"/>
    </source>
</evidence>
<keyword evidence="2" id="KW-0489">Methyltransferase</keyword>
<evidence type="ECO:0000313" key="2">
    <source>
        <dbReference type="EMBL" id="KAA0587186.1"/>
    </source>
</evidence>
<reference evidence="2 3" key="1">
    <citation type="submission" date="2019-08" db="EMBL/GenBank/DDBJ databases">
        <authorList>
            <person name="Grouzdev D."/>
            <person name="Tikhonova E."/>
            <person name="Kravchenko I."/>
        </authorList>
    </citation>
    <scope>NUCLEOTIDE SEQUENCE [LARGE SCALE GENOMIC DNA]</scope>
    <source>
        <strain evidence="2 3">59b</strain>
    </source>
</reference>
<dbReference type="EC" id="2.1.1.-" evidence="2"/>
<dbReference type="Proteomes" id="UP000324927">
    <property type="component" value="Unassembled WGS sequence"/>
</dbReference>
<dbReference type="NCBIfam" id="TIGR04325">
    <property type="entry name" value="MTase_LIC12133"/>
    <property type="match status" value="1"/>
</dbReference>
<evidence type="ECO:0000313" key="3">
    <source>
        <dbReference type="Proteomes" id="UP000324927"/>
    </source>
</evidence>
<proteinExistence type="predicted"/>
<organism evidence="2 3">
    <name type="scientific">Azospirillum lipoferum</name>
    <dbReference type="NCBI Taxonomy" id="193"/>
    <lineage>
        <taxon>Bacteria</taxon>
        <taxon>Pseudomonadati</taxon>
        <taxon>Pseudomonadota</taxon>
        <taxon>Alphaproteobacteria</taxon>
        <taxon>Rhodospirillales</taxon>
        <taxon>Azospirillaceae</taxon>
        <taxon>Azospirillum</taxon>
    </lineage>
</organism>
<name>A0A5A9FYL4_AZOLI</name>
<dbReference type="EMBL" id="VTTN01000030">
    <property type="protein sequence ID" value="KAA0587186.1"/>
    <property type="molecule type" value="Genomic_DNA"/>
</dbReference>
<gene>
    <name evidence="2" type="ORF">FZ942_34420</name>
</gene>
<dbReference type="SUPFAM" id="SSF53335">
    <property type="entry name" value="S-adenosyl-L-methionine-dependent methyltransferases"/>
    <property type="match status" value="1"/>
</dbReference>
<dbReference type="AlphaFoldDB" id="A0A5A9FYL4"/>
<dbReference type="InterPro" id="IPR029063">
    <property type="entry name" value="SAM-dependent_MTases_sf"/>
</dbReference>
<protein>
    <submittedName>
        <fullName evidence="2">Methyltransferase, TIGR04325 family</fullName>
        <ecNumber evidence="2">2.1.1.-</ecNumber>
    </submittedName>
</protein>
<sequence>MAARSRGSGVMGLFSGIYGDHAAARPGTRTYDDPRVVARLVEARSAFRWDGVLAPLYQQLAAALLAAATRGGGFDGRLSVCDFGGGLGNGHAVLSAILGEAVRLEWDVVETPALAQAGNERFAGGGLRFHDSLDALEGRVHDLILVSGVLQYLPDPQAVFARLAHRPHRHMVMNRFPVRQAAEPVAADLCTVQDLALLQPGVSVPHWCFSEERWRRIIGATHATVMRWSDDFDGRHGLDDGSELSFIGMLLSRHPAPGPAPEPAPSPAPAWMPPP</sequence>
<keyword evidence="3" id="KW-1185">Reference proteome</keyword>
<dbReference type="GO" id="GO:0008168">
    <property type="term" value="F:methyltransferase activity"/>
    <property type="evidence" value="ECO:0007669"/>
    <property type="project" value="UniProtKB-KW"/>
</dbReference>
<feature type="region of interest" description="Disordered" evidence="1">
    <location>
        <begin position="255"/>
        <end position="275"/>
    </location>
</feature>
<dbReference type="InterPro" id="IPR027612">
    <property type="entry name" value="Put_MTase_LIC12133"/>
</dbReference>
<dbReference type="OrthoDB" id="118271at2"/>
<keyword evidence="2" id="KW-0808">Transferase</keyword>
<accession>A0A5A9FYL4</accession>
<feature type="compositionally biased region" description="Pro residues" evidence="1">
    <location>
        <begin position="256"/>
        <end position="275"/>
    </location>
</feature>